<evidence type="ECO:0000313" key="1">
    <source>
        <dbReference type="EMBL" id="NTS29722.1"/>
    </source>
</evidence>
<dbReference type="EMBL" id="JABUMX010000001">
    <property type="protein sequence ID" value="NTS29722.1"/>
    <property type="molecule type" value="Genomic_DNA"/>
</dbReference>
<dbReference type="PIRSF" id="PIRSF031878">
    <property type="entry name" value="UCP031878"/>
    <property type="match status" value="1"/>
</dbReference>
<keyword evidence="2" id="KW-1185">Reference proteome</keyword>
<dbReference type="AlphaFoldDB" id="A0A849VJ04"/>
<accession>A0A849VJ04</accession>
<dbReference type="InterPro" id="IPR009922">
    <property type="entry name" value="DUF1457"/>
</dbReference>
<protein>
    <submittedName>
        <fullName evidence="1">PAS domain-containing protein</fullName>
    </submittedName>
</protein>
<sequence>MRHDDIGRLFAYWDRLRGPRAAPERREIVPAALGARLPDTFILQSSGSGEPRFRLAGTRICAIYGKELGRQPFASLWQPKDRNSILRLVKNCMTSKTAVQIDCEGRSARGRKTLFKFVLLPLASEANERHLMGIITIVGRPFWLESDAIVENHIQTVSFVDPRQTRHETDLGIAPEAAVPPSASRTLVSRKVGHLRVIEGGRIKS</sequence>
<comment type="caution">
    <text evidence="1">The sequence shown here is derived from an EMBL/GenBank/DDBJ whole genome shotgun (WGS) entry which is preliminary data.</text>
</comment>
<dbReference type="Pfam" id="PF07310">
    <property type="entry name" value="PAS_5"/>
    <property type="match status" value="1"/>
</dbReference>
<dbReference type="RefSeq" id="WP_113280075.1">
    <property type="nucleotide sequence ID" value="NZ_JABUMX010000001.1"/>
</dbReference>
<dbReference type="Proteomes" id="UP000550508">
    <property type="component" value="Unassembled WGS sequence"/>
</dbReference>
<organism evidence="1 2">
    <name type="scientific">Phyllobacterium pellucidum</name>
    <dbReference type="NCBI Taxonomy" id="2740464"/>
    <lineage>
        <taxon>Bacteria</taxon>
        <taxon>Pseudomonadati</taxon>
        <taxon>Pseudomonadota</taxon>
        <taxon>Alphaproteobacteria</taxon>
        <taxon>Hyphomicrobiales</taxon>
        <taxon>Phyllobacteriaceae</taxon>
        <taxon>Phyllobacterium</taxon>
    </lineage>
</organism>
<proteinExistence type="predicted"/>
<name>A0A849VJ04_9HYPH</name>
<reference evidence="1 2" key="1">
    <citation type="submission" date="2020-05" db="EMBL/GenBank/DDBJ databases">
        <authorList>
            <person name="Kim M.K."/>
        </authorList>
    </citation>
    <scope>NUCLEOTIDE SEQUENCE [LARGE SCALE GENOMIC DNA]</scope>
    <source>
        <strain evidence="1 2">BT25</strain>
    </source>
</reference>
<evidence type="ECO:0000313" key="2">
    <source>
        <dbReference type="Proteomes" id="UP000550508"/>
    </source>
</evidence>
<gene>
    <name evidence="1" type="ORF">HQ945_00500</name>
</gene>